<sequence length="364" mass="39937">MEESTATLGLMADPGLPAQVAEGIAETVAEELTEEFGFRWTVDVSRQRLPLNAVGDIPLFQQAGRLRDSHGWDYLVYLTDLPRIHNHEIMLCDVSAEARAAMVSVPSLGAFRVTKRARRLVSALTSSAQQNTYDYPSEELMQQIMASRPVYRHAEPENDDVVSIFLPGARNRLELLSGMIRSNQPGRLVPALTNSIALALATGAFGVFYGSIWNLADALHPLRLLLISVAVTAVLGIWLIGRNDLWARGRNPAAAWQPRLDNAATVITISLGVVQIYLVIFAVLFVLALTIVEKGYLEEQLGHAVNAVDYLHLSWLSASLGTLAGALGSNFNSEEMIREATYSRRVYERRKLAGSFGDSDDSSD</sequence>
<evidence type="ECO:0000313" key="3">
    <source>
        <dbReference type="Proteomes" id="UP001501586"/>
    </source>
</evidence>
<keyword evidence="1" id="KW-1133">Transmembrane helix</keyword>
<feature type="transmembrane region" description="Helical" evidence="1">
    <location>
        <begin position="222"/>
        <end position="241"/>
    </location>
</feature>
<keyword evidence="1" id="KW-0472">Membrane</keyword>
<reference evidence="3" key="1">
    <citation type="journal article" date="2019" name="Int. J. Syst. Evol. Microbiol.">
        <title>The Global Catalogue of Microorganisms (GCM) 10K type strain sequencing project: providing services to taxonomists for standard genome sequencing and annotation.</title>
        <authorList>
            <consortium name="The Broad Institute Genomics Platform"/>
            <consortium name="The Broad Institute Genome Sequencing Center for Infectious Disease"/>
            <person name="Wu L."/>
            <person name="Ma J."/>
        </authorList>
    </citation>
    <scope>NUCLEOTIDE SEQUENCE [LARGE SCALE GENOMIC DNA]</scope>
    <source>
        <strain evidence="3">JCM 17458</strain>
    </source>
</reference>
<comment type="caution">
    <text evidence="2">The sequence shown here is derived from an EMBL/GenBank/DDBJ whole genome shotgun (WGS) entry which is preliminary data.</text>
</comment>
<keyword evidence="3" id="KW-1185">Reference proteome</keyword>
<feature type="transmembrane region" description="Helical" evidence="1">
    <location>
        <begin position="188"/>
        <end position="210"/>
    </location>
</feature>
<dbReference type="Proteomes" id="UP001501586">
    <property type="component" value="Unassembled WGS sequence"/>
</dbReference>
<dbReference type="EMBL" id="BAABAZ010000006">
    <property type="protein sequence ID" value="GAA4284453.1"/>
    <property type="molecule type" value="Genomic_DNA"/>
</dbReference>
<organism evidence="2 3">
    <name type="scientific">Brevibacterium daeguense</name>
    <dbReference type="NCBI Taxonomy" id="909936"/>
    <lineage>
        <taxon>Bacteria</taxon>
        <taxon>Bacillati</taxon>
        <taxon>Actinomycetota</taxon>
        <taxon>Actinomycetes</taxon>
        <taxon>Micrococcales</taxon>
        <taxon>Brevibacteriaceae</taxon>
        <taxon>Brevibacterium</taxon>
    </lineage>
</organism>
<protein>
    <submittedName>
        <fullName evidence="2">Uncharacterized protein</fullName>
    </submittedName>
</protein>
<name>A0ABP8EKI4_9MICO</name>
<keyword evidence="1" id="KW-0812">Transmembrane</keyword>
<evidence type="ECO:0000256" key="1">
    <source>
        <dbReference type="SAM" id="Phobius"/>
    </source>
</evidence>
<feature type="transmembrane region" description="Helical" evidence="1">
    <location>
        <begin position="262"/>
        <end position="292"/>
    </location>
</feature>
<accession>A0ABP8EKI4</accession>
<proteinExistence type="predicted"/>
<evidence type="ECO:0000313" key="2">
    <source>
        <dbReference type="EMBL" id="GAA4284453.1"/>
    </source>
</evidence>
<dbReference type="RefSeq" id="WP_236866499.1">
    <property type="nucleotide sequence ID" value="NZ_BAABAZ010000006.1"/>
</dbReference>
<gene>
    <name evidence="2" type="ORF">GCM10022261_19840</name>
</gene>
<feature type="transmembrane region" description="Helical" evidence="1">
    <location>
        <begin position="312"/>
        <end position="331"/>
    </location>
</feature>